<dbReference type="Gene3D" id="3.40.50.620">
    <property type="entry name" value="HUPs"/>
    <property type="match status" value="1"/>
</dbReference>
<dbReference type="PANTHER" id="PTHR43153">
    <property type="entry name" value="ELECTRON TRANSFER FLAVOPROTEIN ALPHA"/>
    <property type="match status" value="1"/>
</dbReference>
<dbReference type="InterPro" id="IPR014731">
    <property type="entry name" value="ETF_asu_C"/>
</dbReference>
<dbReference type="PIRSF" id="PIRSF000089">
    <property type="entry name" value="Electra_flavoP_a"/>
    <property type="match status" value="1"/>
</dbReference>
<evidence type="ECO:0000313" key="9">
    <source>
        <dbReference type="Proteomes" id="UP001529421"/>
    </source>
</evidence>
<dbReference type="Pfam" id="PF01012">
    <property type="entry name" value="ETF"/>
    <property type="match status" value="1"/>
</dbReference>
<comment type="function">
    <text evidence="6">The electron transfer flavoprotein serves as a specific electron acceptor for other dehydrogenases. It transfers the electrons to the main respiratory chain via ETF-ubiquinone oxidoreductase (ETF dehydrogenase).</text>
</comment>
<dbReference type="Gene3D" id="3.30.70.20">
    <property type="match status" value="1"/>
</dbReference>
<dbReference type="InterPro" id="IPR017896">
    <property type="entry name" value="4Fe4S_Fe-S-bd"/>
</dbReference>
<evidence type="ECO:0000256" key="6">
    <source>
        <dbReference type="ARBA" id="ARBA00025649"/>
    </source>
</evidence>
<dbReference type="Proteomes" id="UP001529421">
    <property type="component" value="Unassembled WGS sequence"/>
</dbReference>
<dbReference type="InterPro" id="IPR014730">
    <property type="entry name" value="ETF_a/b_N"/>
</dbReference>
<accession>A0ABT7V7L9</accession>
<dbReference type="InterPro" id="IPR001308">
    <property type="entry name" value="ETF_a/FixB"/>
</dbReference>
<dbReference type="RefSeq" id="WP_289544479.1">
    <property type="nucleotide sequence ID" value="NZ_JAUDDZ010000003.1"/>
</dbReference>
<evidence type="ECO:0000313" key="8">
    <source>
        <dbReference type="EMBL" id="MDM8274479.1"/>
    </source>
</evidence>
<name>A0ABT7V7L9_9ACTN</name>
<organism evidence="8 9">
    <name type="scientific">Enorma phocaeensis</name>
    <dbReference type="NCBI Taxonomy" id="1871019"/>
    <lineage>
        <taxon>Bacteria</taxon>
        <taxon>Bacillati</taxon>
        <taxon>Actinomycetota</taxon>
        <taxon>Coriobacteriia</taxon>
        <taxon>Coriobacteriales</taxon>
        <taxon>Coriobacteriaceae</taxon>
        <taxon>Enorma</taxon>
    </lineage>
</organism>
<sequence length="407" mass="42438">MSGLVIDAERCIGCKRCVRACGSAGIEVRDRLARPTAGCVLCGACVDACPVGAISIVRDEPSGGHDLESYRDIWVVAQPCPDGGVERVSLELVGRARELAAPRGCRVVAVLGEGSGAGGDAALVLVRAGADEVLRCRDDRLAALDTEVHARWLVGLVEERRPETVLMGATAFGRELAPAVAVRLRTGLTADCTVLEIDRATGQLQQTRPAFGGNLMATIVCPGHRPQMATVRPGIFPVPETLDDALSPLEAEALRARVSEVGLAPDVAGRVRVLERESSAAGASIADADVLVVVGRGIGSKKNLPLMRRLAELLGAELGCTRPLVEAGWLEYRHQVGQTGVSVSPRLLVSVGVSGAIQHLAGIGGAQAVIAINEDPDAPIFGASDCCVVGDCIEVVGELVRLLEERG</sequence>
<dbReference type="CDD" id="cd01715">
    <property type="entry name" value="ETF_alpha"/>
    <property type="match status" value="1"/>
</dbReference>
<dbReference type="EMBL" id="JAUDDZ010000003">
    <property type="protein sequence ID" value="MDM8274479.1"/>
    <property type="molecule type" value="Genomic_DNA"/>
</dbReference>
<gene>
    <name evidence="8" type="ORF">QUW28_03030</name>
</gene>
<comment type="subunit">
    <text evidence="2">Heterodimer of an alpha and a beta subunit.</text>
</comment>
<comment type="similarity">
    <text evidence="1">Belongs to the ETF alpha-subunit/FixB family.</text>
</comment>
<dbReference type="InterPro" id="IPR033947">
    <property type="entry name" value="ETF_alpha_N"/>
</dbReference>
<protein>
    <submittedName>
        <fullName evidence="8">Electron transfer flavoprotein subunit alpha</fullName>
    </submittedName>
</protein>
<comment type="caution">
    <text evidence="8">The sequence shown here is derived from an EMBL/GenBank/DDBJ whole genome shotgun (WGS) entry which is preliminary data.</text>
</comment>
<proteinExistence type="inferred from homology"/>
<dbReference type="InterPro" id="IPR017900">
    <property type="entry name" value="4Fe4S_Fe_S_CS"/>
</dbReference>
<dbReference type="SUPFAM" id="SSF52467">
    <property type="entry name" value="DHS-like NAD/FAD-binding domain"/>
    <property type="match status" value="1"/>
</dbReference>
<keyword evidence="3" id="KW-0479">Metal-binding</keyword>
<dbReference type="SMART" id="SM00893">
    <property type="entry name" value="ETF"/>
    <property type="match status" value="1"/>
</dbReference>
<keyword evidence="5" id="KW-0411">Iron-sulfur</keyword>
<dbReference type="PROSITE" id="PS51379">
    <property type="entry name" value="4FE4S_FER_2"/>
    <property type="match status" value="2"/>
</dbReference>
<dbReference type="PANTHER" id="PTHR43153:SF1">
    <property type="entry name" value="ELECTRON TRANSFER FLAVOPROTEIN SUBUNIT ALPHA, MITOCHONDRIAL"/>
    <property type="match status" value="1"/>
</dbReference>
<dbReference type="PROSITE" id="PS00198">
    <property type="entry name" value="4FE4S_FER_1"/>
    <property type="match status" value="2"/>
</dbReference>
<dbReference type="Gene3D" id="3.40.50.1220">
    <property type="entry name" value="TPP-binding domain"/>
    <property type="match status" value="1"/>
</dbReference>
<evidence type="ECO:0000259" key="7">
    <source>
        <dbReference type="PROSITE" id="PS51379"/>
    </source>
</evidence>
<evidence type="ECO:0000256" key="3">
    <source>
        <dbReference type="ARBA" id="ARBA00022723"/>
    </source>
</evidence>
<dbReference type="Pfam" id="PF12838">
    <property type="entry name" value="Fer4_7"/>
    <property type="match status" value="1"/>
</dbReference>
<dbReference type="Pfam" id="PF00766">
    <property type="entry name" value="ETF_alpha"/>
    <property type="match status" value="1"/>
</dbReference>
<keyword evidence="4" id="KW-0408">Iron</keyword>
<keyword evidence="9" id="KW-1185">Reference proteome</keyword>
<evidence type="ECO:0000256" key="4">
    <source>
        <dbReference type="ARBA" id="ARBA00023004"/>
    </source>
</evidence>
<feature type="domain" description="4Fe-4S ferredoxin-type" evidence="7">
    <location>
        <begin position="39"/>
        <end position="59"/>
    </location>
</feature>
<evidence type="ECO:0000256" key="1">
    <source>
        <dbReference type="ARBA" id="ARBA00005817"/>
    </source>
</evidence>
<evidence type="ECO:0000256" key="2">
    <source>
        <dbReference type="ARBA" id="ARBA00011355"/>
    </source>
</evidence>
<evidence type="ECO:0000256" key="5">
    <source>
        <dbReference type="ARBA" id="ARBA00023014"/>
    </source>
</evidence>
<dbReference type="InterPro" id="IPR029035">
    <property type="entry name" value="DHS-like_NAD/FAD-binding_dom"/>
</dbReference>
<reference evidence="8 9" key="2">
    <citation type="submission" date="2023-06" db="EMBL/GenBank/DDBJ databases">
        <authorList>
            <person name="Zeman M."/>
            <person name="Kubasova T."/>
            <person name="Jahodarova E."/>
            <person name="Nykrynova M."/>
            <person name="Rychlik I."/>
        </authorList>
    </citation>
    <scope>NUCLEOTIDE SEQUENCE [LARGE SCALE GENOMIC DNA]</scope>
    <source>
        <strain evidence="8 9">154_Feed</strain>
    </source>
</reference>
<dbReference type="InterPro" id="IPR014729">
    <property type="entry name" value="Rossmann-like_a/b/a_fold"/>
</dbReference>
<dbReference type="SUPFAM" id="SSF54862">
    <property type="entry name" value="4Fe-4S ferredoxins"/>
    <property type="match status" value="1"/>
</dbReference>
<feature type="domain" description="4Fe-4S ferredoxin-type" evidence="7">
    <location>
        <begin position="2"/>
        <end position="31"/>
    </location>
</feature>
<dbReference type="SUPFAM" id="SSF52402">
    <property type="entry name" value="Adenine nucleotide alpha hydrolases-like"/>
    <property type="match status" value="1"/>
</dbReference>
<reference evidence="9" key="1">
    <citation type="submission" date="2023-06" db="EMBL/GenBank/DDBJ databases">
        <title>Identification and characterization of horizontal gene transfer across gut microbiota members of farm animals based on homology search.</title>
        <authorList>
            <person name="Zeman M."/>
            <person name="Kubasova T."/>
            <person name="Jahodarova E."/>
            <person name="Nykrynova M."/>
            <person name="Rychlik I."/>
        </authorList>
    </citation>
    <scope>NUCLEOTIDE SEQUENCE [LARGE SCALE GENOMIC DNA]</scope>
    <source>
        <strain evidence="9">154_Feed</strain>
    </source>
</reference>